<comment type="caution">
    <text evidence="1">The sequence shown here is derived from an EMBL/GenBank/DDBJ whole genome shotgun (WGS) entry which is preliminary data.</text>
</comment>
<protein>
    <submittedName>
        <fullName evidence="1">HAD family hydrolase</fullName>
    </submittedName>
</protein>
<dbReference type="InterPro" id="IPR023198">
    <property type="entry name" value="PGP-like_dom2"/>
</dbReference>
<dbReference type="PANTHER" id="PTHR43434">
    <property type="entry name" value="PHOSPHOGLYCOLATE PHOSPHATASE"/>
    <property type="match status" value="1"/>
</dbReference>
<accession>A0A953IF83</accession>
<dbReference type="Gene3D" id="3.40.50.1000">
    <property type="entry name" value="HAD superfamily/HAD-like"/>
    <property type="match status" value="1"/>
</dbReference>
<dbReference type="InterPro" id="IPR006439">
    <property type="entry name" value="HAD-SF_hydro_IA"/>
</dbReference>
<evidence type="ECO:0000313" key="1">
    <source>
        <dbReference type="EMBL" id="MBY6277390.1"/>
    </source>
</evidence>
<dbReference type="InterPro" id="IPR050155">
    <property type="entry name" value="HAD-like_hydrolase_sf"/>
</dbReference>
<dbReference type="GO" id="GO:0006281">
    <property type="term" value="P:DNA repair"/>
    <property type="evidence" value="ECO:0007669"/>
    <property type="project" value="TreeGrafter"/>
</dbReference>
<dbReference type="SUPFAM" id="SSF56784">
    <property type="entry name" value="HAD-like"/>
    <property type="match status" value="1"/>
</dbReference>
<gene>
    <name evidence="1" type="ORF">CWE10_14480</name>
</gene>
<dbReference type="Pfam" id="PF13419">
    <property type="entry name" value="HAD_2"/>
    <property type="match status" value="1"/>
</dbReference>
<organism evidence="1 2">
    <name type="scientific">Symbiobacterium thermophilum</name>
    <dbReference type="NCBI Taxonomy" id="2734"/>
    <lineage>
        <taxon>Bacteria</taxon>
        <taxon>Bacillati</taxon>
        <taxon>Bacillota</taxon>
        <taxon>Clostridia</taxon>
        <taxon>Eubacteriales</taxon>
        <taxon>Symbiobacteriaceae</taxon>
        <taxon>Symbiobacterium</taxon>
    </lineage>
</organism>
<dbReference type="PANTHER" id="PTHR43434:SF26">
    <property type="entry name" value="PYROPHOSPHATASE PPAX"/>
    <property type="match status" value="1"/>
</dbReference>
<dbReference type="GO" id="GO:0008967">
    <property type="term" value="F:phosphoglycolate phosphatase activity"/>
    <property type="evidence" value="ECO:0007669"/>
    <property type="project" value="TreeGrafter"/>
</dbReference>
<sequence>MEEETLSFKCVAFDVDGTLLDTEKAVLVSLQKVLLEETGQTPAEEELRFVLGIPGVTALEQLGVPDPGAAFDKWVAYAREVDHLVTVFPGIVELLDELQDAGVTLGLVTSRTRIELDGDLVHFGLLERFRAVVCADDTEGHKPDPDPLLKLMADTGFSPGEVLYIGDTVYDSQCARAAGVKFALALWGAGDPNVPCDYRVAHPAELAAICRPAPGR</sequence>
<keyword evidence="1" id="KW-0378">Hydrolase</keyword>
<dbReference type="EMBL" id="PIUK01000172">
    <property type="protein sequence ID" value="MBY6277390.1"/>
    <property type="molecule type" value="Genomic_DNA"/>
</dbReference>
<dbReference type="SFLD" id="SFLDS00003">
    <property type="entry name" value="Haloacid_Dehalogenase"/>
    <property type="match status" value="1"/>
</dbReference>
<dbReference type="AlphaFoldDB" id="A0A953IF83"/>
<dbReference type="PRINTS" id="PR00413">
    <property type="entry name" value="HADHALOGNASE"/>
</dbReference>
<dbReference type="SFLD" id="SFLDG01129">
    <property type="entry name" value="C1.5:_HAD__Beta-PGM__Phosphata"/>
    <property type="match status" value="1"/>
</dbReference>
<dbReference type="OMA" id="DTIKHKP"/>
<dbReference type="GO" id="GO:0005829">
    <property type="term" value="C:cytosol"/>
    <property type="evidence" value="ECO:0007669"/>
    <property type="project" value="TreeGrafter"/>
</dbReference>
<dbReference type="Proteomes" id="UP000732377">
    <property type="component" value="Unassembled WGS sequence"/>
</dbReference>
<proteinExistence type="predicted"/>
<dbReference type="InterPro" id="IPR041492">
    <property type="entry name" value="HAD_2"/>
</dbReference>
<dbReference type="InterPro" id="IPR036412">
    <property type="entry name" value="HAD-like_sf"/>
</dbReference>
<reference evidence="1" key="1">
    <citation type="submission" date="2017-11" db="EMBL/GenBank/DDBJ databases">
        <title>Three new genomes from thermophilic consortium.</title>
        <authorList>
            <person name="Quaggio R."/>
            <person name="Amgarten D."/>
            <person name="Setubal J.C."/>
        </authorList>
    </citation>
    <scope>NUCLEOTIDE SEQUENCE</scope>
    <source>
        <strain evidence="1">ZCTH01-B2</strain>
    </source>
</reference>
<name>A0A953IF83_SYMTR</name>
<dbReference type="InterPro" id="IPR023214">
    <property type="entry name" value="HAD_sf"/>
</dbReference>
<dbReference type="NCBIfam" id="TIGR01549">
    <property type="entry name" value="HAD-SF-IA-v1"/>
    <property type="match status" value="1"/>
</dbReference>
<evidence type="ECO:0000313" key="2">
    <source>
        <dbReference type="Proteomes" id="UP000732377"/>
    </source>
</evidence>
<dbReference type="Gene3D" id="1.10.150.240">
    <property type="entry name" value="Putative phosphatase, domain 2"/>
    <property type="match status" value="1"/>
</dbReference>